<evidence type="ECO:0000313" key="2">
    <source>
        <dbReference type="Proteomes" id="UP000001023"/>
    </source>
</evidence>
<gene>
    <name evidence="1" type="ordered locus">SPO3512</name>
</gene>
<dbReference type="KEGG" id="sil:SPO3512"/>
<evidence type="ECO:0000313" key="1">
    <source>
        <dbReference type="EMBL" id="AAV96737.1"/>
    </source>
</evidence>
<reference evidence="1 2" key="1">
    <citation type="journal article" date="2004" name="Nature">
        <title>Genome sequence of Silicibacter pomeroyi reveals adaptations to the marine environment.</title>
        <authorList>
            <person name="Moran M.A."/>
            <person name="Buchan A."/>
            <person name="Gonzalez J.M."/>
            <person name="Heidelberg J.F."/>
            <person name="Whitman W.B."/>
            <person name="Kiene R.P."/>
            <person name="Henriksen J.R."/>
            <person name="King G.M."/>
            <person name="Belas R."/>
            <person name="Fuqua C."/>
            <person name="Brinkac L."/>
            <person name="Lewis M."/>
            <person name="Johri S."/>
            <person name="Weaver B."/>
            <person name="Pai G."/>
            <person name="Eisen J.A."/>
            <person name="Rahe E."/>
            <person name="Sheldon W.M."/>
            <person name="Ye W."/>
            <person name="Miller T.R."/>
            <person name="Carlton J."/>
            <person name="Rasko D.A."/>
            <person name="Paulsen I.T."/>
            <person name="Ren Q."/>
            <person name="Daugherty S.C."/>
            <person name="Deboy R.T."/>
            <person name="Dodson R.J."/>
            <person name="Durkin A.S."/>
            <person name="Madupu R."/>
            <person name="Nelson W.C."/>
            <person name="Sullivan S.A."/>
            <person name="Rosovitz M.J."/>
            <person name="Haft D.H."/>
            <person name="Selengut J."/>
            <person name="Ward N."/>
        </authorList>
    </citation>
    <scope>NUCLEOTIDE SEQUENCE [LARGE SCALE GENOMIC DNA]</scope>
    <source>
        <strain evidence="2">ATCC 700808 / DSM 15171 / DSS-3</strain>
    </source>
</reference>
<dbReference type="EMBL" id="CP000031">
    <property type="protein sequence ID" value="AAV96737.1"/>
    <property type="molecule type" value="Genomic_DNA"/>
</dbReference>
<dbReference type="PaxDb" id="246200-SPO3512"/>
<dbReference type="eggNOG" id="ENOG5033REY">
    <property type="taxonomic scope" value="Bacteria"/>
</dbReference>
<protein>
    <recommendedName>
        <fullName evidence="3">Glycosyltransferase</fullName>
    </recommendedName>
</protein>
<keyword evidence="2" id="KW-1185">Reference proteome</keyword>
<accession>Q5LMQ1</accession>
<dbReference type="AlphaFoldDB" id="Q5LMQ1"/>
<evidence type="ECO:0008006" key="3">
    <source>
        <dbReference type="Google" id="ProtNLM"/>
    </source>
</evidence>
<organism evidence="1 2">
    <name type="scientific">Ruegeria pomeroyi (strain ATCC 700808 / DSM 15171 / DSS-3)</name>
    <name type="common">Silicibacter pomeroyi</name>
    <dbReference type="NCBI Taxonomy" id="246200"/>
    <lineage>
        <taxon>Bacteria</taxon>
        <taxon>Pseudomonadati</taxon>
        <taxon>Pseudomonadota</taxon>
        <taxon>Alphaproteobacteria</taxon>
        <taxon>Rhodobacterales</taxon>
        <taxon>Roseobacteraceae</taxon>
        <taxon>Ruegeria</taxon>
    </lineage>
</organism>
<sequence>MQRKRRRPMTEASGFSLLTFVLQPAHCVVLRDWMEFFDQPPDRLVVHVGQNPAIADQLRSLASEFGAELVIAGQTDPAQTTENETGLLWQQFDLIGDDLACIVRLDTLPYRESNLPWQAEAMEAMARHGAAFLTGSTLPFRADTTLPETGLMQTQRFSNCFAILPAPVWRKAQQAQQSGADAFGRFGSEAAVELYCAESGAFGLRLPNSPELRIFHCQEWGPRMAEVRAAFHAGRGIAPFLRGYQDDFMGARARFYMERRPPLSRRVRILLGRWKRNLLGQTG</sequence>
<proteinExistence type="predicted"/>
<name>Q5LMQ1_RUEPO</name>
<dbReference type="Proteomes" id="UP000001023">
    <property type="component" value="Chromosome"/>
</dbReference>
<reference evidence="1 2" key="2">
    <citation type="journal article" date="2014" name="Stand. Genomic Sci.">
        <title>An updated genome annotation for the model marine bacterium Ruegeria pomeroyi DSS-3.</title>
        <authorList>
            <person name="Rivers A.R."/>
            <person name="Smith C.B."/>
            <person name="Moran M.A."/>
        </authorList>
    </citation>
    <scope>GENOME REANNOTATION</scope>
    <source>
        <strain evidence="2">ATCC 700808 / DSM 15171 / DSS-3</strain>
    </source>
</reference>
<dbReference type="HOGENOM" id="CLU_1029900_0_0_5"/>